<dbReference type="Proteomes" id="UP001234202">
    <property type="component" value="Unassembled WGS sequence"/>
</dbReference>
<evidence type="ECO:0000313" key="2">
    <source>
        <dbReference type="Proteomes" id="UP001234202"/>
    </source>
</evidence>
<name>A0ACC2XC91_9TREE</name>
<reference evidence="1" key="1">
    <citation type="submission" date="2023-04" db="EMBL/GenBank/DDBJ databases">
        <title>Draft Genome sequencing of Naganishia species isolated from polar environments using Oxford Nanopore Technology.</title>
        <authorList>
            <person name="Leo P."/>
            <person name="Venkateswaran K."/>
        </authorList>
    </citation>
    <scope>NUCLEOTIDE SEQUENCE</scope>
    <source>
        <strain evidence="1">DBVPG 5303</strain>
    </source>
</reference>
<evidence type="ECO:0000313" key="1">
    <source>
        <dbReference type="EMBL" id="KAJ9121263.1"/>
    </source>
</evidence>
<organism evidence="1 2">
    <name type="scientific">Naganishia onofrii</name>
    <dbReference type="NCBI Taxonomy" id="1851511"/>
    <lineage>
        <taxon>Eukaryota</taxon>
        <taxon>Fungi</taxon>
        <taxon>Dikarya</taxon>
        <taxon>Basidiomycota</taxon>
        <taxon>Agaricomycotina</taxon>
        <taxon>Tremellomycetes</taxon>
        <taxon>Filobasidiales</taxon>
        <taxon>Filobasidiaceae</taxon>
        <taxon>Naganishia</taxon>
    </lineage>
</organism>
<dbReference type="EMBL" id="JASBWV010000018">
    <property type="protein sequence ID" value="KAJ9121263.1"/>
    <property type="molecule type" value="Genomic_DNA"/>
</dbReference>
<gene>
    <name evidence="1" type="ORF">QFC24_004939</name>
</gene>
<keyword evidence="2" id="KW-1185">Reference proteome</keyword>
<proteinExistence type="predicted"/>
<accession>A0ACC2XC91</accession>
<protein>
    <submittedName>
        <fullName evidence="1">Uncharacterized protein</fullName>
    </submittedName>
</protein>
<sequence>MGNVSSISYGGCVLGLCISAAFASLPSNDTKRIYDIYSVLGTFLGPTSTKAKLQFAVEDIRTTKSFATRKVEVWQDFPDENGGGKAARRRTMIQLVDFHVREPATSVLPGMTYSKQPLHPESYRDDPDTLINQHQYLEQTQSSTISKQFHHVFPLFFRYLDIKPITQSMGVAKALGLNSGAKTSQDSLALQERTNAQWFRIKKEEGGEGELTTPGERAAAVAFVMDSALAFLPLTFTHRFFNVVSAVSTLEFALRFFSPPNPNEWVLHEQHTENGGGARTFSTGRLWDRDGRCVASMSQQSIMRARAEKMGVAKL</sequence>
<comment type="caution">
    <text evidence="1">The sequence shown here is derived from an EMBL/GenBank/DDBJ whole genome shotgun (WGS) entry which is preliminary data.</text>
</comment>